<dbReference type="RefSeq" id="WP_352982758.1">
    <property type="nucleotide sequence ID" value="NZ_JBEQNA010000001.1"/>
</dbReference>
<accession>A0ABV1ZR74</accession>
<dbReference type="EMBL" id="JBEQNB010000002">
    <property type="protein sequence ID" value="MES0833145.1"/>
    <property type="molecule type" value="Genomic_DNA"/>
</dbReference>
<name>A0ABV1ZR74_9ACTN</name>
<dbReference type="Pfam" id="PF01565">
    <property type="entry name" value="FAD_binding_4"/>
    <property type="match status" value="1"/>
</dbReference>
<protein>
    <submittedName>
        <fullName evidence="3">FAD-binding protein</fullName>
    </submittedName>
</protein>
<evidence type="ECO:0000313" key="3">
    <source>
        <dbReference type="EMBL" id="MES0833145.1"/>
    </source>
</evidence>
<keyword evidence="4" id="KW-1185">Reference proteome</keyword>
<keyword evidence="1" id="KW-0560">Oxidoreductase</keyword>
<dbReference type="InterPro" id="IPR006094">
    <property type="entry name" value="Oxid_FAD_bind_N"/>
</dbReference>
<proteinExistence type="predicted"/>
<dbReference type="InterPro" id="IPR016169">
    <property type="entry name" value="FAD-bd_PCMH_sub2"/>
</dbReference>
<dbReference type="Gene3D" id="3.30.465.10">
    <property type="match status" value="1"/>
</dbReference>
<gene>
    <name evidence="3" type="ORF">ABUK86_05125</name>
</gene>
<sequence>MPTTPPPSHPPTPPPPLRNWAGNVAFAHTAVHRPSTLDELRRLVRDSPRIRALGSGHSFSRVADSDHELVRLDGMPQDIVLDPGAGTVEVAAGTSYADLSAALHRDGFALANMASLPHISVAGSCATGTHGSGDGQRCLAASVRAVQMVGPEGDLVELARDTDPDTFPGAVVALGALGVVTRLTLDVEPAFEVAQRVHLDVPLDAVAERFDAVFGTAYSVSAFTDWDRGVADVWLKHRTDLPERPWEGGRPAGGPVHPVPGMPAESCTVQLGVSGPWHERLPHFRPDVTPSAGDELQSELYLPRAEAARAFAALRGIGHKVAPLLHVSEVRTVRGDDLWLSPAYGRDSVTFHFTWVSDAEAVVAVLAEVEALLAPLGARPHWGKLTTLSAGQVVAGYERADDFARLARSMDPRGTFRNAFTDALFPRG</sequence>
<dbReference type="Proteomes" id="UP001432401">
    <property type="component" value="Unassembled WGS sequence"/>
</dbReference>
<dbReference type="InterPro" id="IPR010031">
    <property type="entry name" value="FAD_lactone_oxidase-like"/>
</dbReference>
<dbReference type="Gene3D" id="3.30.70.2520">
    <property type="match status" value="1"/>
</dbReference>
<dbReference type="InterPro" id="IPR007173">
    <property type="entry name" value="ALO_C"/>
</dbReference>
<evidence type="ECO:0000313" key="4">
    <source>
        <dbReference type="Proteomes" id="UP001432401"/>
    </source>
</evidence>
<evidence type="ECO:0000256" key="1">
    <source>
        <dbReference type="ARBA" id="ARBA00023002"/>
    </source>
</evidence>
<dbReference type="PROSITE" id="PS51387">
    <property type="entry name" value="FAD_PCMH"/>
    <property type="match status" value="1"/>
</dbReference>
<dbReference type="PANTHER" id="PTHR43762:SF1">
    <property type="entry name" value="D-ARABINONO-1,4-LACTONE OXIDASE"/>
    <property type="match status" value="1"/>
</dbReference>
<dbReference type="Gene3D" id="3.30.43.10">
    <property type="entry name" value="Uridine Diphospho-n-acetylenolpyruvylglucosamine Reductase, domain 2"/>
    <property type="match status" value="1"/>
</dbReference>
<dbReference type="InterPro" id="IPR016166">
    <property type="entry name" value="FAD-bd_PCMH"/>
</dbReference>
<dbReference type="InterPro" id="IPR016171">
    <property type="entry name" value="Vanillyl_alc_oxidase_C-sub2"/>
</dbReference>
<evidence type="ECO:0000259" key="2">
    <source>
        <dbReference type="PROSITE" id="PS51387"/>
    </source>
</evidence>
<feature type="domain" description="FAD-binding PCMH-type" evidence="2">
    <location>
        <begin position="24"/>
        <end position="190"/>
    </location>
</feature>
<reference evidence="3 4" key="1">
    <citation type="submission" date="2024-06" db="EMBL/GenBank/DDBJ databases">
        <authorList>
            <person name="Bataeva Y.V."/>
            <person name="Grigorian L.N."/>
            <person name="Solomentsev V.I."/>
        </authorList>
    </citation>
    <scope>NUCLEOTIDE SEQUENCE [LARGE SCALE GENOMIC DNA]</scope>
    <source>
        <strain evidence="4">SCPM-O-B-12605 (RCAM04882)</strain>
    </source>
</reference>
<dbReference type="InterPro" id="IPR016167">
    <property type="entry name" value="FAD-bd_PCMH_sub1"/>
</dbReference>
<dbReference type="PANTHER" id="PTHR43762">
    <property type="entry name" value="L-GULONOLACTONE OXIDASE"/>
    <property type="match status" value="1"/>
</dbReference>
<comment type="caution">
    <text evidence="3">The sequence shown here is derived from an EMBL/GenBank/DDBJ whole genome shotgun (WGS) entry which is preliminary data.</text>
</comment>
<dbReference type="SUPFAM" id="SSF56176">
    <property type="entry name" value="FAD-binding/transporter-associated domain-like"/>
    <property type="match status" value="1"/>
</dbReference>
<dbReference type="Pfam" id="PF04030">
    <property type="entry name" value="ALO"/>
    <property type="match status" value="1"/>
</dbReference>
<dbReference type="PIRSF" id="PIRSF000136">
    <property type="entry name" value="LGO_GLO"/>
    <property type="match status" value="1"/>
</dbReference>
<dbReference type="InterPro" id="IPR036318">
    <property type="entry name" value="FAD-bd_PCMH-like_sf"/>
</dbReference>
<dbReference type="Gene3D" id="1.10.45.10">
    <property type="entry name" value="Vanillyl-alcohol Oxidase, Chain A, domain 4"/>
    <property type="match status" value="1"/>
</dbReference>
<organism evidence="3 4">
    <name type="scientific">Nocardiopsis tropica</name>
    <dbReference type="NCBI Taxonomy" id="109330"/>
    <lineage>
        <taxon>Bacteria</taxon>
        <taxon>Bacillati</taxon>
        <taxon>Actinomycetota</taxon>
        <taxon>Actinomycetes</taxon>
        <taxon>Streptosporangiales</taxon>
        <taxon>Nocardiopsidaceae</taxon>
        <taxon>Nocardiopsis</taxon>
    </lineage>
</organism>
<dbReference type="Gene3D" id="3.30.70.2530">
    <property type="match status" value="1"/>
</dbReference>